<keyword evidence="9 15" id="KW-1133">Transmembrane helix</keyword>
<evidence type="ECO:0000256" key="7">
    <source>
        <dbReference type="ARBA" id="ARBA00022692"/>
    </source>
</evidence>
<evidence type="ECO:0000256" key="12">
    <source>
        <dbReference type="ARBA" id="ARBA00023139"/>
    </source>
</evidence>
<evidence type="ECO:0000256" key="3">
    <source>
        <dbReference type="ARBA" id="ARBA00004653"/>
    </source>
</evidence>
<name>A0A8J4TMG2_9TREM</name>
<keyword evidence="13" id="KW-0449">Lipoprotein</keyword>
<dbReference type="EMBL" id="LUCH01001891">
    <property type="protein sequence ID" value="KAF5402314.1"/>
    <property type="molecule type" value="Genomic_DNA"/>
</dbReference>
<reference evidence="17" key="1">
    <citation type="submission" date="2019-05" db="EMBL/GenBank/DDBJ databases">
        <title>Annotation for the trematode Paragonimus heterotremus.</title>
        <authorList>
            <person name="Choi Y.-J."/>
        </authorList>
    </citation>
    <scope>NUCLEOTIDE SEQUENCE</scope>
    <source>
        <strain evidence="17">LC</strain>
    </source>
</reference>
<evidence type="ECO:0000256" key="8">
    <source>
        <dbReference type="ARBA" id="ARBA00022824"/>
    </source>
</evidence>
<evidence type="ECO:0000256" key="5">
    <source>
        <dbReference type="ARBA" id="ARBA00022475"/>
    </source>
</evidence>
<protein>
    <recommendedName>
        <fullName evidence="15">Palmitoyltransferase</fullName>
        <ecNumber evidence="15">2.3.1.225</ecNumber>
    </recommendedName>
</protein>
<evidence type="ECO:0000259" key="16">
    <source>
        <dbReference type="Pfam" id="PF01529"/>
    </source>
</evidence>
<dbReference type="PANTHER" id="PTHR22883:SF466">
    <property type="entry name" value="PALMITOYLTRANSFERASE ZDHHC4"/>
    <property type="match status" value="1"/>
</dbReference>
<evidence type="ECO:0000256" key="13">
    <source>
        <dbReference type="ARBA" id="ARBA00023288"/>
    </source>
</evidence>
<dbReference type="PANTHER" id="PTHR22883">
    <property type="entry name" value="ZINC FINGER DHHC DOMAIN CONTAINING PROTEIN"/>
    <property type="match status" value="1"/>
</dbReference>
<feature type="non-terminal residue" evidence="17">
    <location>
        <position position="224"/>
    </location>
</feature>
<evidence type="ECO:0000256" key="2">
    <source>
        <dbReference type="ARBA" id="ARBA00004651"/>
    </source>
</evidence>
<dbReference type="GO" id="GO:0005886">
    <property type="term" value="C:plasma membrane"/>
    <property type="evidence" value="ECO:0007669"/>
    <property type="project" value="UniProtKB-SubCell"/>
</dbReference>
<evidence type="ECO:0000256" key="9">
    <source>
        <dbReference type="ARBA" id="ARBA00022989"/>
    </source>
</evidence>
<keyword evidence="10" id="KW-0333">Golgi apparatus</keyword>
<comment type="catalytic activity">
    <reaction evidence="15">
        <text>L-cysteinyl-[protein] + hexadecanoyl-CoA = S-hexadecanoyl-L-cysteinyl-[protein] + CoA</text>
        <dbReference type="Rhea" id="RHEA:36683"/>
        <dbReference type="Rhea" id="RHEA-COMP:10131"/>
        <dbReference type="Rhea" id="RHEA-COMP:11032"/>
        <dbReference type="ChEBI" id="CHEBI:29950"/>
        <dbReference type="ChEBI" id="CHEBI:57287"/>
        <dbReference type="ChEBI" id="CHEBI:57379"/>
        <dbReference type="ChEBI" id="CHEBI:74151"/>
        <dbReference type="EC" id="2.3.1.225"/>
    </reaction>
</comment>
<dbReference type="PROSITE" id="PS50216">
    <property type="entry name" value="DHHC"/>
    <property type="match status" value="1"/>
</dbReference>
<dbReference type="Proteomes" id="UP000748531">
    <property type="component" value="Unassembled WGS sequence"/>
</dbReference>
<evidence type="ECO:0000256" key="15">
    <source>
        <dbReference type="RuleBase" id="RU079119"/>
    </source>
</evidence>
<evidence type="ECO:0000256" key="6">
    <source>
        <dbReference type="ARBA" id="ARBA00022679"/>
    </source>
</evidence>
<dbReference type="OrthoDB" id="331948at2759"/>
<feature type="transmembrane region" description="Helical" evidence="15">
    <location>
        <begin position="130"/>
        <end position="155"/>
    </location>
</feature>
<evidence type="ECO:0000313" key="18">
    <source>
        <dbReference type="Proteomes" id="UP000748531"/>
    </source>
</evidence>
<comment type="caution">
    <text evidence="17">The sequence shown here is derived from an EMBL/GenBank/DDBJ whole genome shotgun (WGS) entry which is preliminary data.</text>
</comment>
<evidence type="ECO:0000256" key="11">
    <source>
        <dbReference type="ARBA" id="ARBA00023136"/>
    </source>
</evidence>
<feature type="transmembrane region" description="Helical" evidence="15">
    <location>
        <begin position="66"/>
        <end position="88"/>
    </location>
</feature>
<keyword evidence="12" id="KW-0564">Palmitate</keyword>
<dbReference type="Pfam" id="PF01529">
    <property type="entry name" value="DHHC"/>
    <property type="match status" value="1"/>
</dbReference>
<keyword evidence="6 15" id="KW-0808">Transferase</keyword>
<proteinExistence type="inferred from homology"/>
<dbReference type="GO" id="GO:0005789">
    <property type="term" value="C:endoplasmic reticulum membrane"/>
    <property type="evidence" value="ECO:0007669"/>
    <property type="project" value="UniProtKB-SubCell"/>
</dbReference>
<accession>A0A8J4TMG2</accession>
<dbReference type="InterPro" id="IPR001594">
    <property type="entry name" value="Palmitoyltrfase_DHHC"/>
</dbReference>
<dbReference type="GO" id="GO:0019706">
    <property type="term" value="F:protein-cysteine S-palmitoyltransferase activity"/>
    <property type="evidence" value="ECO:0007669"/>
    <property type="project" value="UniProtKB-EC"/>
</dbReference>
<comment type="subcellular location">
    <subcellularLocation>
        <location evidence="2">Cell membrane</location>
        <topology evidence="2">Multi-pass membrane protein</topology>
    </subcellularLocation>
    <subcellularLocation>
        <location evidence="1">Endoplasmic reticulum membrane</location>
        <topology evidence="1">Multi-pass membrane protein</topology>
    </subcellularLocation>
    <subcellularLocation>
        <location evidence="3">Golgi apparatus membrane</location>
        <topology evidence="3">Multi-pass membrane protein</topology>
    </subcellularLocation>
</comment>
<evidence type="ECO:0000256" key="14">
    <source>
        <dbReference type="ARBA" id="ARBA00023315"/>
    </source>
</evidence>
<sequence>VINVGNIQVYSQIYSYDNVVYTPKECVPCSHVIPARARHCARCDQCVFRFEHHCVWTNCCIGGLNYAYFLLWITSLLALTVNDTWLIIRMLREHIQETRLWQAFYMDSGGQLKPMDYTNLVQHLFMSFPLVVPMLLLLGLISSGLAAYLVLHLWLSCTNQTSTEFYSRSSRRRELARQRPSYCRRYYDRSSLWANLFEVFGYETTNLLREMRRRLPAQMEFKTH</sequence>
<dbReference type="GO" id="GO:0000139">
    <property type="term" value="C:Golgi membrane"/>
    <property type="evidence" value="ECO:0007669"/>
    <property type="project" value="UniProtKB-SubCell"/>
</dbReference>
<dbReference type="InterPro" id="IPR039859">
    <property type="entry name" value="PFA4/ZDH16/20/ERF2-like"/>
</dbReference>
<keyword evidence="8" id="KW-0256">Endoplasmic reticulum</keyword>
<organism evidence="17 18">
    <name type="scientific">Paragonimus heterotremus</name>
    <dbReference type="NCBI Taxonomy" id="100268"/>
    <lineage>
        <taxon>Eukaryota</taxon>
        <taxon>Metazoa</taxon>
        <taxon>Spiralia</taxon>
        <taxon>Lophotrochozoa</taxon>
        <taxon>Platyhelminthes</taxon>
        <taxon>Trematoda</taxon>
        <taxon>Digenea</taxon>
        <taxon>Plagiorchiida</taxon>
        <taxon>Troglotremata</taxon>
        <taxon>Troglotrematidae</taxon>
        <taxon>Paragonimus</taxon>
    </lineage>
</organism>
<dbReference type="EC" id="2.3.1.225" evidence="15"/>
<gene>
    <name evidence="17" type="ORF">PHET_04037</name>
</gene>
<evidence type="ECO:0000256" key="4">
    <source>
        <dbReference type="ARBA" id="ARBA00008574"/>
    </source>
</evidence>
<comment type="domain">
    <text evidence="15">The DHHC domain is required for palmitoyltransferase activity.</text>
</comment>
<keyword evidence="18" id="KW-1185">Reference proteome</keyword>
<keyword evidence="7 15" id="KW-0812">Transmembrane</keyword>
<keyword evidence="11 15" id="KW-0472">Membrane</keyword>
<feature type="domain" description="Palmitoyltransferase DHHC" evidence="16">
    <location>
        <begin position="23"/>
        <end position="167"/>
    </location>
</feature>
<evidence type="ECO:0000313" key="17">
    <source>
        <dbReference type="EMBL" id="KAF5402314.1"/>
    </source>
</evidence>
<keyword evidence="5" id="KW-1003">Cell membrane</keyword>
<dbReference type="GO" id="GO:0006612">
    <property type="term" value="P:protein targeting to membrane"/>
    <property type="evidence" value="ECO:0007669"/>
    <property type="project" value="TreeGrafter"/>
</dbReference>
<keyword evidence="14 15" id="KW-0012">Acyltransferase</keyword>
<comment type="similarity">
    <text evidence="4 15">Belongs to the DHHC palmitoyltransferase family.</text>
</comment>
<evidence type="ECO:0000256" key="10">
    <source>
        <dbReference type="ARBA" id="ARBA00023034"/>
    </source>
</evidence>
<dbReference type="AlphaFoldDB" id="A0A8J4TMG2"/>
<evidence type="ECO:0000256" key="1">
    <source>
        <dbReference type="ARBA" id="ARBA00004477"/>
    </source>
</evidence>